<keyword evidence="7" id="KW-1185">Reference proteome</keyword>
<evidence type="ECO:0000256" key="4">
    <source>
        <dbReference type="PROSITE-ProRule" id="PRU00335"/>
    </source>
</evidence>
<dbReference type="InterPro" id="IPR009057">
    <property type="entry name" value="Homeodomain-like_sf"/>
</dbReference>
<dbReference type="Pfam" id="PF00440">
    <property type="entry name" value="TetR_N"/>
    <property type="match status" value="1"/>
</dbReference>
<keyword evidence="3" id="KW-0804">Transcription</keyword>
<comment type="caution">
    <text evidence="6">The sequence shown here is derived from an EMBL/GenBank/DDBJ whole genome shotgun (WGS) entry which is preliminary data.</text>
</comment>
<dbReference type="PANTHER" id="PTHR47506:SF1">
    <property type="entry name" value="HTH-TYPE TRANSCRIPTIONAL REGULATOR YJDC"/>
    <property type="match status" value="1"/>
</dbReference>
<dbReference type="InterPro" id="IPR036271">
    <property type="entry name" value="Tet_transcr_reg_TetR-rel_C_sf"/>
</dbReference>
<dbReference type="PANTHER" id="PTHR47506">
    <property type="entry name" value="TRANSCRIPTIONAL REGULATORY PROTEIN"/>
    <property type="match status" value="1"/>
</dbReference>
<reference evidence="6 7" key="1">
    <citation type="submission" date="2019-06" db="EMBL/GenBank/DDBJ databases">
        <title>Sequencing the genomes of 1000 actinobacteria strains.</title>
        <authorList>
            <person name="Klenk H.-P."/>
        </authorList>
    </citation>
    <scope>NUCLEOTIDE SEQUENCE [LARGE SCALE GENOMIC DNA]</scope>
    <source>
        <strain evidence="6 7">DSM 45671</strain>
    </source>
</reference>
<evidence type="ECO:0000313" key="6">
    <source>
        <dbReference type="EMBL" id="TWF80092.1"/>
    </source>
</evidence>
<keyword evidence="2 4" id="KW-0238">DNA-binding</keyword>
<dbReference type="EMBL" id="VIWU01000001">
    <property type="protein sequence ID" value="TWF80092.1"/>
    <property type="molecule type" value="Genomic_DNA"/>
</dbReference>
<evidence type="ECO:0000256" key="2">
    <source>
        <dbReference type="ARBA" id="ARBA00023125"/>
    </source>
</evidence>
<organism evidence="6 7">
    <name type="scientific">Pseudonocardia hierapolitana</name>
    <dbReference type="NCBI Taxonomy" id="1128676"/>
    <lineage>
        <taxon>Bacteria</taxon>
        <taxon>Bacillati</taxon>
        <taxon>Actinomycetota</taxon>
        <taxon>Actinomycetes</taxon>
        <taxon>Pseudonocardiales</taxon>
        <taxon>Pseudonocardiaceae</taxon>
        <taxon>Pseudonocardia</taxon>
    </lineage>
</organism>
<proteinExistence type="predicted"/>
<name>A0A561SZ23_9PSEU</name>
<evidence type="ECO:0000259" key="5">
    <source>
        <dbReference type="PROSITE" id="PS50977"/>
    </source>
</evidence>
<dbReference type="SUPFAM" id="SSF46689">
    <property type="entry name" value="Homeodomain-like"/>
    <property type="match status" value="1"/>
</dbReference>
<gene>
    <name evidence="6" type="ORF">FHX44_116029</name>
</gene>
<feature type="DNA-binding region" description="H-T-H motif" evidence="4">
    <location>
        <begin position="36"/>
        <end position="55"/>
    </location>
</feature>
<dbReference type="SUPFAM" id="SSF48498">
    <property type="entry name" value="Tetracyclin repressor-like, C-terminal domain"/>
    <property type="match status" value="1"/>
</dbReference>
<dbReference type="PROSITE" id="PS50977">
    <property type="entry name" value="HTH_TETR_2"/>
    <property type="match status" value="1"/>
</dbReference>
<dbReference type="OrthoDB" id="3528955at2"/>
<dbReference type="Gene3D" id="1.10.357.10">
    <property type="entry name" value="Tetracycline Repressor, domain 2"/>
    <property type="match status" value="1"/>
</dbReference>
<keyword evidence="1" id="KW-0805">Transcription regulation</keyword>
<dbReference type="PRINTS" id="PR00455">
    <property type="entry name" value="HTHTETR"/>
</dbReference>
<feature type="domain" description="HTH tetR-type" evidence="5">
    <location>
        <begin position="13"/>
        <end position="73"/>
    </location>
</feature>
<dbReference type="InterPro" id="IPR001647">
    <property type="entry name" value="HTH_TetR"/>
</dbReference>
<protein>
    <submittedName>
        <fullName evidence="6">TetR family transcriptional regulator</fullName>
    </submittedName>
</protein>
<evidence type="ECO:0000256" key="3">
    <source>
        <dbReference type="ARBA" id="ARBA00023163"/>
    </source>
</evidence>
<sequence length="192" mass="20778">MARAGSVTRRSSAETREHVLEVAHDLFYWQGIRAVGVDRIAAEAGVAPTTLYRLWSSKDDLVAAYVERADRGYREWFDAATAHGSPRERILSLFDALAVQTQPDRCRGCPFQMALTEFPDPEVAAHRNAATNKAWVRARLGELTAGMPGSEALADQLAVLMEGVYASAQALGAEGPARSARALAEALLPPES</sequence>
<dbReference type="GO" id="GO:0003677">
    <property type="term" value="F:DNA binding"/>
    <property type="evidence" value="ECO:0007669"/>
    <property type="project" value="UniProtKB-UniRule"/>
</dbReference>
<dbReference type="Proteomes" id="UP000321261">
    <property type="component" value="Unassembled WGS sequence"/>
</dbReference>
<evidence type="ECO:0000256" key="1">
    <source>
        <dbReference type="ARBA" id="ARBA00023015"/>
    </source>
</evidence>
<accession>A0A561SZ23</accession>
<dbReference type="AlphaFoldDB" id="A0A561SZ23"/>
<dbReference type="RefSeq" id="WP_147258826.1">
    <property type="nucleotide sequence ID" value="NZ_VIWU01000001.1"/>
</dbReference>
<evidence type="ECO:0000313" key="7">
    <source>
        <dbReference type="Proteomes" id="UP000321261"/>
    </source>
</evidence>